<proteinExistence type="predicted"/>
<reference evidence="2" key="1">
    <citation type="submission" date="2019-01" db="EMBL/GenBank/DDBJ databases">
        <title>Cytophagaceae bacterium strain CAR-16.</title>
        <authorList>
            <person name="Chen W.-M."/>
        </authorList>
    </citation>
    <scope>NUCLEOTIDE SEQUENCE [LARGE SCALE GENOMIC DNA]</scope>
    <source>
        <strain evidence="2">CHR27</strain>
    </source>
</reference>
<keyword evidence="2" id="KW-1185">Reference proteome</keyword>
<organism evidence="1 2">
    <name type="scientific">Sphingobium fluviale</name>
    <dbReference type="NCBI Taxonomy" id="2506423"/>
    <lineage>
        <taxon>Bacteria</taxon>
        <taxon>Pseudomonadati</taxon>
        <taxon>Pseudomonadota</taxon>
        <taxon>Alphaproteobacteria</taxon>
        <taxon>Sphingomonadales</taxon>
        <taxon>Sphingomonadaceae</taxon>
        <taxon>Sphingobium</taxon>
    </lineage>
</organism>
<evidence type="ECO:0000313" key="1">
    <source>
        <dbReference type="EMBL" id="RXR30410.1"/>
    </source>
</evidence>
<comment type="caution">
    <text evidence="1">The sequence shown here is derived from an EMBL/GenBank/DDBJ whole genome shotgun (WGS) entry which is preliminary data.</text>
</comment>
<dbReference type="Proteomes" id="UP000290958">
    <property type="component" value="Unassembled WGS sequence"/>
</dbReference>
<protein>
    <submittedName>
        <fullName evidence="1">Uncharacterized protein</fullName>
    </submittedName>
</protein>
<gene>
    <name evidence="1" type="ORF">EQG66_03590</name>
</gene>
<accession>A0A4Q1KLW3</accession>
<evidence type="ECO:0000313" key="2">
    <source>
        <dbReference type="Proteomes" id="UP000290958"/>
    </source>
</evidence>
<sequence>MSLLDGAAAFSAAFMLAASPITGECTARIMALCTGDGEARTMLVWDEGSGPARPQNPSPGKACHACLPNKRKALSGQIDQDADI</sequence>
<dbReference type="EMBL" id="SBKP01000002">
    <property type="protein sequence ID" value="RXR30410.1"/>
    <property type="molecule type" value="Genomic_DNA"/>
</dbReference>
<dbReference type="RefSeq" id="WP_129403160.1">
    <property type="nucleotide sequence ID" value="NZ_SBKP01000002.1"/>
</dbReference>
<dbReference type="AlphaFoldDB" id="A0A4Q1KLW3"/>
<name>A0A4Q1KLW3_9SPHN</name>